<name>A0AAW2TCR9_9LAMI</name>
<accession>A0AAW2TCR9</accession>
<organism evidence="1">
    <name type="scientific">Sesamum latifolium</name>
    <dbReference type="NCBI Taxonomy" id="2727402"/>
    <lineage>
        <taxon>Eukaryota</taxon>
        <taxon>Viridiplantae</taxon>
        <taxon>Streptophyta</taxon>
        <taxon>Embryophyta</taxon>
        <taxon>Tracheophyta</taxon>
        <taxon>Spermatophyta</taxon>
        <taxon>Magnoliopsida</taxon>
        <taxon>eudicotyledons</taxon>
        <taxon>Gunneridae</taxon>
        <taxon>Pentapetalae</taxon>
        <taxon>asterids</taxon>
        <taxon>lamiids</taxon>
        <taxon>Lamiales</taxon>
        <taxon>Pedaliaceae</taxon>
        <taxon>Sesamum</taxon>
    </lineage>
</organism>
<dbReference type="EMBL" id="JACGWN010000015">
    <property type="protein sequence ID" value="KAL0401401.1"/>
    <property type="molecule type" value="Genomic_DNA"/>
</dbReference>
<gene>
    <name evidence="1" type="ORF">Slati_4170000</name>
</gene>
<proteinExistence type="predicted"/>
<reference evidence="1" key="1">
    <citation type="submission" date="2020-06" db="EMBL/GenBank/DDBJ databases">
        <authorList>
            <person name="Li T."/>
            <person name="Hu X."/>
            <person name="Zhang T."/>
            <person name="Song X."/>
            <person name="Zhang H."/>
            <person name="Dai N."/>
            <person name="Sheng W."/>
            <person name="Hou X."/>
            <person name="Wei L."/>
        </authorList>
    </citation>
    <scope>NUCLEOTIDE SEQUENCE</scope>
    <source>
        <strain evidence="1">KEN1</strain>
        <tissue evidence="1">Leaf</tissue>
    </source>
</reference>
<protein>
    <submittedName>
        <fullName evidence="1">Uncharacterized protein</fullName>
    </submittedName>
</protein>
<comment type="caution">
    <text evidence="1">The sequence shown here is derived from an EMBL/GenBank/DDBJ whole genome shotgun (WGS) entry which is preliminary data.</text>
</comment>
<evidence type="ECO:0000313" key="1">
    <source>
        <dbReference type="EMBL" id="KAL0401401.1"/>
    </source>
</evidence>
<dbReference type="AlphaFoldDB" id="A0AAW2TCR9"/>
<reference evidence="1" key="2">
    <citation type="journal article" date="2024" name="Plant">
        <title>Genomic evolution and insights into agronomic trait innovations of Sesamum species.</title>
        <authorList>
            <person name="Miao H."/>
            <person name="Wang L."/>
            <person name="Qu L."/>
            <person name="Liu H."/>
            <person name="Sun Y."/>
            <person name="Le M."/>
            <person name="Wang Q."/>
            <person name="Wei S."/>
            <person name="Zheng Y."/>
            <person name="Lin W."/>
            <person name="Duan Y."/>
            <person name="Cao H."/>
            <person name="Xiong S."/>
            <person name="Wang X."/>
            <person name="Wei L."/>
            <person name="Li C."/>
            <person name="Ma Q."/>
            <person name="Ju M."/>
            <person name="Zhao R."/>
            <person name="Li G."/>
            <person name="Mu C."/>
            <person name="Tian Q."/>
            <person name="Mei H."/>
            <person name="Zhang T."/>
            <person name="Gao T."/>
            <person name="Zhang H."/>
        </authorList>
    </citation>
    <scope>NUCLEOTIDE SEQUENCE</scope>
    <source>
        <strain evidence="1">KEN1</strain>
    </source>
</reference>
<sequence>MEQRSGKIIKRLKDESEWIISKDVEILLMVVDYFSHFSSDNLDIRMIGKCIKYLQPVVSNDMDAGLVRPFSLEKVNHALNHMHPLKFGRGGSRFLQNLGGRVSSPP</sequence>